<evidence type="ECO:0000256" key="2">
    <source>
        <dbReference type="ARBA" id="ARBA00022679"/>
    </source>
</evidence>
<dbReference type="Proteomes" id="UP000553957">
    <property type="component" value="Unassembled WGS sequence"/>
</dbReference>
<evidence type="ECO:0000256" key="3">
    <source>
        <dbReference type="ARBA" id="ARBA00022691"/>
    </source>
</evidence>
<dbReference type="Proteomes" id="UP000534306">
    <property type="component" value="Unassembled WGS sequence"/>
</dbReference>
<keyword evidence="3" id="KW-0949">S-adenosyl-L-methionine</keyword>
<dbReference type="InterPro" id="IPR029063">
    <property type="entry name" value="SAM-dependent_MTases_sf"/>
</dbReference>
<dbReference type="SUPFAM" id="SSF53335">
    <property type="entry name" value="S-adenosyl-L-methionine-dependent methyltransferases"/>
    <property type="match status" value="1"/>
</dbReference>
<gene>
    <name evidence="5" type="ORF">HNR71_005861</name>
    <name evidence="6" type="ORF">HPO96_37325</name>
</gene>
<dbReference type="CDD" id="cd02440">
    <property type="entry name" value="AdoMet_MTases"/>
    <property type="match status" value="1"/>
</dbReference>
<reference evidence="6 7" key="1">
    <citation type="submission" date="2020-05" db="EMBL/GenBank/DDBJ databases">
        <title>Genome sequence of Kribbella sandramycini ATCC 39419.</title>
        <authorList>
            <person name="Maclea K.S."/>
            <person name="Fair J.L."/>
        </authorList>
    </citation>
    <scope>NUCLEOTIDE SEQUENCE [LARGE SCALE GENOMIC DNA]</scope>
    <source>
        <strain evidence="6 7">ATCC 39419</strain>
    </source>
</reference>
<dbReference type="RefSeq" id="WP_171679221.1">
    <property type="nucleotide sequence ID" value="NZ_BAAAGT010000020.1"/>
</dbReference>
<dbReference type="AlphaFoldDB" id="A0A7Y4L7Q9"/>
<dbReference type="GO" id="GO:0032259">
    <property type="term" value="P:methylation"/>
    <property type="evidence" value="ECO:0007669"/>
    <property type="project" value="UniProtKB-KW"/>
</dbReference>
<evidence type="ECO:0000259" key="4">
    <source>
        <dbReference type="Pfam" id="PF13649"/>
    </source>
</evidence>
<comment type="caution">
    <text evidence="6">The sequence shown here is derived from an EMBL/GenBank/DDBJ whole genome shotgun (WGS) entry which is preliminary data.</text>
</comment>
<name>A0A7Y4L7Q9_9ACTN</name>
<keyword evidence="1 6" id="KW-0489">Methyltransferase</keyword>
<reference evidence="5 8" key="2">
    <citation type="submission" date="2020-08" db="EMBL/GenBank/DDBJ databases">
        <title>Sequencing the genomes of 1000 actinobacteria strains.</title>
        <authorList>
            <person name="Klenk H.-P."/>
        </authorList>
    </citation>
    <scope>NUCLEOTIDE SEQUENCE [LARGE SCALE GENOMIC DNA]</scope>
    <source>
        <strain evidence="5 8">DSM 15626</strain>
    </source>
</reference>
<dbReference type="Gene3D" id="3.40.50.150">
    <property type="entry name" value="Vaccinia Virus protein VP39"/>
    <property type="match status" value="1"/>
</dbReference>
<keyword evidence="2 6" id="KW-0808">Transferase</keyword>
<feature type="domain" description="Methyltransferase" evidence="4">
    <location>
        <begin position="63"/>
        <end position="154"/>
    </location>
</feature>
<accession>A0A7Y4L7Q9</accession>
<evidence type="ECO:0000313" key="8">
    <source>
        <dbReference type="Proteomes" id="UP000553957"/>
    </source>
</evidence>
<dbReference type="PANTHER" id="PTHR43464:SF19">
    <property type="entry name" value="UBIQUINONE BIOSYNTHESIS O-METHYLTRANSFERASE, MITOCHONDRIAL"/>
    <property type="match status" value="1"/>
</dbReference>
<dbReference type="GO" id="GO:0008168">
    <property type="term" value="F:methyltransferase activity"/>
    <property type="evidence" value="ECO:0007669"/>
    <property type="project" value="UniProtKB-KW"/>
</dbReference>
<dbReference type="Pfam" id="PF13649">
    <property type="entry name" value="Methyltransf_25"/>
    <property type="match status" value="1"/>
</dbReference>
<evidence type="ECO:0000313" key="6">
    <source>
        <dbReference type="EMBL" id="NOL45923.1"/>
    </source>
</evidence>
<sequence>MEELGATETAEHWDRRHRQLGALRSGGDAGYDEASNEIFYAMRLGRLIDIVGDRTEQAAPLRILDAGCGKGYFAHAMARFGHAVDGIDLSEHAVELCRQNATGNSSFQVSPLAQWQPPYLYDVVYSIDVLFHIMDDALWEASVTNLATLVRLGGQLLVVDHQSEVDRTWSYYQRTRALHRYQSLLEPLGMQVDRFVPYGFRGAPTGFLVLERVA</sequence>
<evidence type="ECO:0000256" key="1">
    <source>
        <dbReference type="ARBA" id="ARBA00022603"/>
    </source>
</evidence>
<organism evidence="6 7">
    <name type="scientific">Kribbella sandramycini</name>
    <dbReference type="NCBI Taxonomy" id="60450"/>
    <lineage>
        <taxon>Bacteria</taxon>
        <taxon>Bacillati</taxon>
        <taxon>Actinomycetota</taxon>
        <taxon>Actinomycetes</taxon>
        <taxon>Propionibacteriales</taxon>
        <taxon>Kribbellaceae</taxon>
        <taxon>Kribbella</taxon>
    </lineage>
</organism>
<evidence type="ECO:0000313" key="5">
    <source>
        <dbReference type="EMBL" id="MBB6570224.1"/>
    </source>
</evidence>
<dbReference type="PANTHER" id="PTHR43464">
    <property type="entry name" value="METHYLTRANSFERASE"/>
    <property type="match status" value="1"/>
</dbReference>
<protein>
    <submittedName>
        <fullName evidence="5">2-polyprenyl-3-methyl-5-hydroxy-6-metoxy-1, 4-benzoquinol methylase</fullName>
    </submittedName>
    <submittedName>
        <fullName evidence="6">Class I SAM-dependent methyltransferase</fullName>
    </submittedName>
</protein>
<proteinExistence type="predicted"/>
<dbReference type="EMBL" id="JABJRC010000019">
    <property type="protein sequence ID" value="NOL45923.1"/>
    <property type="molecule type" value="Genomic_DNA"/>
</dbReference>
<keyword evidence="7" id="KW-1185">Reference proteome</keyword>
<dbReference type="EMBL" id="JACHKF010000001">
    <property type="protein sequence ID" value="MBB6570224.1"/>
    <property type="molecule type" value="Genomic_DNA"/>
</dbReference>
<dbReference type="InterPro" id="IPR041698">
    <property type="entry name" value="Methyltransf_25"/>
</dbReference>
<evidence type="ECO:0000313" key="7">
    <source>
        <dbReference type="Proteomes" id="UP000534306"/>
    </source>
</evidence>